<evidence type="ECO:0000256" key="1">
    <source>
        <dbReference type="ARBA" id="ARBA00009179"/>
    </source>
</evidence>
<evidence type="ECO:0000256" key="2">
    <source>
        <dbReference type="ARBA" id="ARBA00022670"/>
    </source>
</evidence>
<proteinExistence type="inferred from homology"/>
<name>A0A415PCN3_9FIRM</name>
<dbReference type="SUPFAM" id="SSF50156">
    <property type="entry name" value="PDZ domain-like"/>
    <property type="match status" value="1"/>
</dbReference>
<dbReference type="PANTHER" id="PTHR32060:SF30">
    <property type="entry name" value="CARBOXY-TERMINAL PROCESSING PROTEASE CTPA"/>
    <property type="match status" value="1"/>
</dbReference>
<evidence type="ECO:0000259" key="7">
    <source>
        <dbReference type="PROSITE" id="PS50106"/>
    </source>
</evidence>
<dbReference type="GO" id="GO:0030288">
    <property type="term" value="C:outer membrane-bounded periplasmic space"/>
    <property type="evidence" value="ECO:0007669"/>
    <property type="project" value="TreeGrafter"/>
</dbReference>
<keyword evidence="3 5" id="KW-0378">Hydrolase</keyword>
<dbReference type="InterPro" id="IPR005151">
    <property type="entry name" value="Tail-specific_protease"/>
</dbReference>
<dbReference type="Pfam" id="PF03572">
    <property type="entry name" value="Peptidase_S41"/>
    <property type="match status" value="1"/>
</dbReference>
<feature type="domain" description="PDZ" evidence="7">
    <location>
        <begin position="114"/>
        <end position="183"/>
    </location>
</feature>
<keyword evidence="10" id="KW-1185">Reference proteome</keyword>
<dbReference type="Pfam" id="PF01471">
    <property type="entry name" value="PG_binding_1"/>
    <property type="match status" value="1"/>
</dbReference>
<dbReference type="InterPro" id="IPR004447">
    <property type="entry name" value="Peptidase_S41A"/>
</dbReference>
<dbReference type="InterPro" id="IPR029045">
    <property type="entry name" value="ClpP/crotonase-like_dom_sf"/>
</dbReference>
<dbReference type="GO" id="GO:0008236">
    <property type="term" value="F:serine-type peptidase activity"/>
    <property type="evidence" value="ECO:0007669"/>
    <property type="project" value="UniProtKB-KW"/>
</dbReference>
<keyword evidence="4 5" id="KW-0720">Serine protease</keyword>
<dbReference type="Pfam" id="PF17820">
    <property type="entry name" value="PDZ_6"/>
    <property type="match status" value="1"/>
</dbReference>
<dbReference type="PROSITE" id="PS50106">
    <property type="entry name" value="PDZ"/>
    <property type="match status" value="1"/>
</dbReference>
<dbReference type="AlphaFoldDB" id="A0A415PCN3"/>
<reference evidence="9 10" key="1">
    <citation type="submission" date="2018-08" db="EMBL/GenBank/DDBJ databases">
        <title>A genome reference for cultivated species of the human gut microbiota.</title>
        <authorList>
            <person name="Zou Y."/>
            <person name="Xue W."/>
            <person name="Luo G."/>
        </authorList>
    </citation>
    <scope>NUCLEOTIDE SEQUENCE [LARGE SCALE GENOMIC DNA]</scope>
    <source>
        <strain evidence="9 10">AF35-6BH</strain>
    </source>
</reference>
<dbReference type="InterPro" id="IPR036366">
    <property type="entry name" value="PGBDSf"/>
</dbReference>
<dbReference type="CDD" id="cd07560">
    <property type="entry name" value="Peptidase_S41_CPP"/>
    <property type="match status" value="1"/>
</dbReference>
<keyword evidence="6" id="KW-1133">Transmembrane helix</keyword>
<dbReference type="PANTHER" id="PTHR32060">
    <property type="entry name" value="TAIL-SPECIFIC PROTEASE"/>
    <property type="match status" value="1"/>
</dbReference>
<dbReference type="InterPro" id="IPR001478">
    <property type="entry name" value="PDZ"/>
</dbReference>
<dbReference type="RefSeq" id="WP_022419767.1">
    <property type="nucleotide sequence ID" value="NZ_JAGZMZ010000007.1"/>
</dbReference>
<dbReference type="InterPro" id="IPR041489">
    <property type="entry name" value="PDZ_6"/>
</dbReference>
<evidence type="ECO:0000256" key="6">
    <source>
        <dbReference type="SAM" id="Phobius"/>
    </source>
</evidence>
<feature type="transmembrane region" description="Helical" evidence="6">
    <location>
        <begin position="31"/>
        <end position="51"/>
    </location>
</feature>
<dbReference type="GO" id="GO:0004175">
    <property type="term" value="F:endopeptidase activity"/>
    <property type="evidence" value="ECO:0007669"/>
    <property type="project" value="TreeGrafter"/>
</dbReference>
<dbReference type="SMART" id="SM00228">
    <property type="entry name" value="PDZ"/>
    <property type="match status" value="1"/>
</dbReference>
<dbReference type="SUPFAM" id="SSF52096">
    <property type="entry name" value="ClpP/crotonase"/>
    <property type="match status" value="1"/>
</dbReference>
<dbReference type="NCBIfam" id="TIGR00225">
    <property type="entry name" value="prc"/>
    <property type="match status" value="1"/>
</dbReference>
<keyword evidence="6" id="KW-0812">Transmembrane</keyword>
<dbReference type="InterPro" id="IPR002477">
    <property type="entry name" value="Peptidoglycan-bd-like"/>
</dbReference>
<dbReference type="InterPro" id="IPR036034">
    <property type="entry name" value="PDZ_sf"/>
</dbReference>
<comment type="caution">
    <text evidence="9">The sequence shown here is derived from an EMBL/GenBank/DDBJ whole genome shotgun (WGS) entry which is preliminary data.</text>
</comment>
<gene>
    <name evidence="9" type="ORF">DWZ83_06455</name>
    <name evidence="8" type="ORF">KHZ85_03880</name>
</gene>
<dbReference type="Proteomes" id="UP000753219">
    <property type="component" value="Unassembled WGS sequence"/>
</dbReference>
<keyword evidence="6" id="KW-0472">Membrane</keyword>
<keyword evidence="2 5" id="KW-0645">Protease</keyword>
<comment type="similarity">
    <text evidence="1 5">Belongs to the peptidase S41A family.</text>
</comment>
<dbReference type="SUPFAM" id="SSF47090">
    <property type="entry name" value="PGBD-like"/>
    <property type="match status" value="1"/>
</dbReference>
<dbReference type="EMBL" id="JAGZMZ010000007">
    <property type="protein sequence ID" value="MBS4883883.1"/>
    <property type="molecule type" value="Genomic_DNA"/>
</dbReference>
<evidence type="ECO:0000313" key="8">
    <source>
        <dbReference type="EMBL" id="MBS4883883.1"/>
    </source>
</evidence>
<dbReference type="Gene3D" id="3.30.750.44">
    <property type="match status" value="1"/>
</dbReference>
<evidence type="ECO:0000256" key="4">
    <source>
        <dbReference type="ARBA" id="ARBA00022825"/>
    </source>
</evidence>
<dbReference type="OrthoDB" id="9812068at2"/>
<accession>A0A415PCN3</accession>
<sequence length="491" mass="54499">MAEKKVVRYKLVKHKWPDEIKAERDRRKKRFAVVAACICCFVAGYFVHTVVGSSSVQNDEDFEKLASIYEIMKNDFYFGKDIENLDETLLNGAIFGMVESGGDRHTAYMLPAEAKEFTSSMEGSFVGIGVRYYSIDENTFIVDKVLKNSPAEEAGVQTKDQIYAVNGTVCQNMKLDDIEKLIKGKEGSDVEIELIRDGKHITKTMARRAVSGTVFSEIRGNTGLITLDSFADTSSDEFHAHLEDLKACKQLVLDLRNNGGGYLNAAQEIASYLIPSDDVIFKEKTKSEDPVVYYALDYPKYTFEQIVVIVNEDTASAAEVLAAALAENKHLNVTLVGTQTYGKGTVQVPLTFKDGSYLKYTVAQWLTPSDTCIDGVGITPDVEVKLDEAITIGAPDIEDEVFEADTVNVAAKSVQLYLKFLGYPVDRSDEYFSLQSSKALAMFQKAEGLTADGKIHAETIEKLISCVVKQWRLHEVYDTQLTKALEIANGR</sequence>
<evidence type="ECO:0000256" key="5">
    <source>
        <dbReference type="RuleBase" id="RU004404"/>
    </source>
</evidence>
<dbReference type="GO" id="GO:0007165">
    <property type="term" value="P:signal transduction"/>
    <property type="evidence" value="ECO:0007669"/>
    <property type="project" value="TreeGrafter"/>
</dbReference>
<dbReference type="Gene3D" id="3.90.226.10">
    <property type="entry name" value="2-enoyl-CoA Hydratase, Chain A, domain 1"/>
    <property type="match status" value="1"/>
</dbReference>
<organism evidence="9 10">
    <name type="scientific">Amedibacillus dolichus</name>
    <dbReference type="NCBI Taxonomy" id="31971"/>
    <lineage>
        <taxon>Bacteria</taxon>
        <taxon>Bacillati</taxon>
        <taxon>Bacillota</taxon>
        <taxon>Erysipelotrichia</taxon>
        <taxon>Erysipelotrichales</taxon>
        <taxon>Erysipelotrichaceae</taxon>
        <taxon>Amedibacillus</taxon>
    </lineage>
</organism>
<dbReference type="GO" id="GO:0006508">
    <property type="term" value="P:proteolysis"/>
    <property type="evidence" value="ECO:0007669"/>
    <property type="project" value="UniProtKB-KW"/>
</dbReference>
<protein>
    <submittedName>
        <fullName evidence="9">PDZ domain-containing protein</fullName>
    </submittedName>
</protein>
<dbReference type="InterPro" id="IPR036365">
    <property type="entry name" value="PGBD-like_sf"/>
</dbReference>
<evidence type="ECO:0000313" key="9">
    <source>
        <dbReference type="EMBL" id="RHM10346.1"/>
    </source>
</evidence>
<dbReference type="EMBL" id="QRPK01000029">
    <property type="protein sequence ID" value="RHM10346.1"/>
    <property type="molecule type" value="Genomic_DNA"/>
</dbReference>
<dbReference type="Gene3D" id="2.30.42.10">
    <property type="match status" value="1"/>
</dbReference>
<evidence type="ECO:0000256" key="3">
    <source>
        <dbReference type="ARBA" id="ARBA00022801"/>
    </source>
</evidence>
<dbReference type="Gene3D" id="1.10.101.10">
    <property type="entry name" value="PGBD-like superfamily/PGBD"/>
    <property type="match status" value="1"/>
</dbReference>
<dbReference type="SMART" id="SM00245">
    <property type="entry name" value="TSPc"/>
    <property type="match status" value="1"/>
</dbReference>
<evidence type="ECO:0000313" key="10">
    <source>
        <dbReference type="Proteomes" id="UP000284868"/>
    </source>
</evidence>
<dbReference type="CDD" id="cd06782">
    <property type="entry name" value="cpPDZ_CPP-like"/>
    <property type="match status" value="1"/>
</dbReference>
<reference evidence="8" key="2">
    <citation type="submission" date="2021-02" db="EMBL/GenBank/DDBJ databases">
        <title>Infant gut strain persistence is associated with maternal origin, phylogeny, and functional potential including surface adhesion and iron acquisition.</title>
        <authorList>
            <person name="Lou Y.C."/>
        </authorList>
    </citation>
    <scope>NUCLEOTIDE SEQUENCE</scope>
    <source>
        <strain evidence="8">L3_108_103G1_dasL3_108_103G1_concoct_2</strain>
    </source>
</reference>
<dbReference type="Proteomes" id="UP000284868">
    <property type="component" value="Unassembled WGS sequence"/>
</dbReference>